<evidence type="ECO:0000256" key="2">
    <source>
        <dbReference type="ARBA" id="ARBA00022552"/>
    </source>
</evidence>
<comment type="caution">
    <text evidence="8">The sequence shown here is derived from an EMBL/GenBank/DDBJ whole genome shotgun (WGS) entry which is preliminary data.</text>
</comment>
<dbReference type="Proteomes" id="UP000823906">
    <property type="component" value="Unassembled WGS sequence"/>
</dbReference>
<sequence length="141" mass="16218">MSDENKAPARKIELREMSPLALAFVGDSVLELLVRRRLVEYHRLAPGKLNAEKIKYVSARAQFREEQLLEPLFTEEELDMFRRGRNASRTAVSKHATPEEYRASTGFECLLGWLYLRGDTARIQELFEAMWAGYDPAAPKD</sequence>
<dbReference type="Gene3D" id="1.10.1520.10">
    <property type="entry name" value="Ribonuclease III domain"/>
    <property type="match status" value="1"/>
</dbReference>
<reference evidence="8" key="1">
    <citation type="journal article" date="2021" name="PeerJ">
        <title>Extensive microbial diversity within the chicken gut microbiome revealed by metagenomics and culture.</title>
        <authorList>
            <person name="Gilroy R."/>
            <person name="Ravi A."/>
            <person name="Getino M."/>
            <person name="Pursley I."/>
            <person name="Horton D.L."/>
            <person name="Alikhan N.F."/>
            <person name="Baker D."/>
            <person name="Gharbi K."/>
            <person name="Hall N."/>
            <person name="Watson M."/>
            <person name="Adriaenssens E.M."/>
            <person name="Foster-Nyarko E."/>
            <person name="Jarju S."/>
            <person name="Secka A."/>
            <person name="Antonio M."/>
            <person name="Oren A."/>
            <person name="Chaudhuri R.R."/>
            <person name="La Ragione R."/>
            <person name="Hildebrand F."/>
            <person name="Pallen M.J."/>
        </authorList>
    </citation>
    <scope>NUCLEOTIDE SEQUENCE</scope>
    <source>
        <strain evidence="8">ChiSjej5B23-2810</strain>
    </source>
</reference>
<proteinExistence type="inferred from homology"/>
<evidence type="ECO:0000256" key="4">
    <source>
        <dbReference type="ARBA" id="ARBA00022759"/>
    </source>
</evidence>
<keyword evidence="6" id="KW-0694">RNA-binding</keyword>
<feature type="active site" evidence="6">
    <location>
        <position position="27"/>
    </location>
</feature>
<evidence type="ECO:0000313" key="9">
    <source>
        <dbReference type="Proteomes" id="UP000823906"/>
    </source>
</evidence>
<keyword evidence="8" id="KW-0436">Ligase</keyword>
<dbReference type="SUPFAM" id="SSF69065">
    <property type="entry name" value="RNase III domain-like"/>
    <property type="match status" value="1"/>
</dbReference>
<dbReference type="EMBL" id="DWWN01000060">
    <property type="protein sequence ID" value="HJC46253.1"/>
    <property type="molecule type" value="Genomic_DNA"/>
</dbReference>
<dbReference type="GO" id="GO:0016874">
    <property type="term" value="F:ligase activity"/>
    <property type="evidence" value="ECO:0007669"/>
    <property type="project" value="UniProtKB-KW"/>
</dbReference>
<organism evidence="8 9">
    <name type="scientific">Candidatus Faecalibacterium faecigallinarum</name>
    <dbReference type="NCBI Taxonomy" id="2838577"/>
    <lineage>
        <taxon>Bacteria</taxon>
        <taxon>Bacillati</taxon>
        <taxon>Bacillota</taxon>
        <taxon>Clostridia</taxon>
        <taxon>Eubacteriales</taxon>
        <taxon>Oscillospiraceae</taxon>
        <taxon>Faecalibacterium</taxon>
    </lineage>
</organism>
<keyword evidence="4 6" id="KW-0255">Endonuclease</keyword>
<keyword evidence="6" id="KW-0963">Cytoplasm</keyword>
<dbReference type="InterPro" id="IPR008226">
    <property type="entry name" value="Mini3_fam"/>
</dbReference>
<dbReference type="GO" id="GO:0004525">
    <property type="term" value="F:ribonuclease III activity"/>
    <property type="evidence" value="ECO:0007669"/>
    <property type="project" value="InterPro"/>
</dbReference>
<dbReference type="AlphaFoldDB" id="A0A9D2PAU2"/>
<name>A0A9D2PAU2_9FIRM</name>
<keyword evidence="6" id="KW-0699">rRNA-binding</keyword>
<feature type="domain" description="RNase III" evidence="7">
    <location>
        <begin position="2"/>
        <end position="140"/>
    </location>
</feature>
<evidence type="ECO:0000256" key="1">
    <source>
        <dbReference type="ARBA" id="ARBA00022517"/>
    </source>
</evidence>
<reference evidence="8" key="2">
    <citation type="submission" date="2021-04" db="EMBL/GenBank/DDBJ databases">
        <authorList>
            <person name="Gilroy R."/>
        </authorList>
    </citation>
    <scope>NUCLEOTIDE SEQUENCE</scope>
    <source>
        <strain evidence="8">ChiSjej5B23-2810</strain>
    </source>
</reference>
<evidence type="ECO:0000256" key="5">
    <source>
        <dbReference type="ARBA" id="ARBA00022801"/>
    </source>
</evidence>
<dbReference type="PIRSF" id="PIRSF005520">
    <property type="entry name" value="UCP005520"/>
    <property type="match status" value="1"/>
</dbReference>
<accession>A0A9D2PAU2</accession>
<keyword evidence="5 6" id="KW-0378">Hydrolase</keyword>
<evidence type="ECO:0000313" key="8">
    <source>
        <dbReference type="EMBL" id="HJC46253.1"/>
    </source>
</evidence>
<dbReference type="GO" id="GO:0006364">
    <property type="term" value="P:rRNA processing"/>
    <property type="evidence" value="ECO:0007669"/>
    <property type="project" value="UniProtKB-UniRule"/>
</dbReference>
<keyword evidence="3 6" id="KW-0540">Nuclease</keyword>
<dbReference type="PANTHER" id="PTHR34276">
    <property type="entry name" value="MINI-RIBONUCLEASE 3"/>
    <property type="match status" value="1"/>
</dbReference>
<comment type="function">
    <text evidence="6">Involved in correct processing of both the 5' and 3' ends of 23S rRNA precursor. Processes 30S rRNA precursor transcript even in absence of ribonuclease 3 (Rnc); Rnc processes 30S rRNA into smaller rRNA precursors.</text>
</comment>
<dbReference type="EC" id="3.1.26.-" evidence="6"/>
<comment type="cofactor">
    <cofactor evidence="6">
        <name>Mg(2+)</name>
        <dbReference type="ChEBI" id="CHEBI:18420"/>
    </cofactor>
</comment>
<evidence type="ECO:0000259" key="7">
    <source>
        <dbReference type="SMART" id="SM00535"/>
    </source>
</evidence>
<keyword evidence="6" id="KW-0460">Magnesium</keyword>
<protein>
    <recommendedName>
        <fullName evidence="6">Mini-ribonuclease 3</fullName>
        <shortName evidence="6">Mini-3</shortName>
        <shortName evidence="6">Mini-RNase 3</shortName>
        <ecNumber evidence="6">3.1.26.-</ecNumber>
    </recommendedName>
    <alternativeName>
        <fullName evidence="6">Mini-RNase III</fullName>
        <shortName evidence="6">Mini-III</shortName>
    </alternativeName>
</protein>
<evidence type="ECO:0000256" key="6">
    <source>
        <dbReference type="HAMAP-Rule" id="MF_01468"/>
    </source>
</evidence>
<dbReference type="GO" id="GO:0019843">
    <property type="term" value="F:rRNA binding"/>
    <property type="evidence" value="ECO:0007669"/>
    <property type="project" value="UniProtKB-UniRule"/>
</dbReference>
<dbReference type="HAMAP" id="MF_01468">
    <property type="entry name" value="RNase_Mini_III"/>
    <property type="match status" value="1"/>
</dbReference>
<gene>
    <name evidence="6" type="primary">mrnC</name>
    <name evidence="8" type="ORF">H9703_09010</name>
</gene>
<dbReference type="InterPro" id="IPR036389">
    <property type="entry name" value="RNase_III_sf"/>
</dbReference>
<comment type="similarity">
    <text evidence="6">Belongs to the MrnC RNase family.</text>
</comment>
<dbReference type="SMART" id="SM00535">
    <property type="entry name" value="RIBOc"/>
    <property type="match status" value="1"/>
</dbReference>
<dbReference type="GO" id="GO:0005737">
    <property type="term" value="C:cytoplasm"/>
    <property type="evidence" value="ECO:0007669"/>
    <property type="project" value="UniProtKB-SubCell"/>
</dbReference>
<dbReference type="CDD" id="cd00593">
    <property type="entry name" value="RIBOc"/>
    <property type="match status" value="1"/>
</dbReference>
<keyword evidence="2 6" id="KW-0698">rRNA processing</keyword>
<keyword evidence="1 6" id="KW-0690">Ribosome biogenesis</keyword>
<comment type="subcellular location">
    <subcellularLocation>
        <location evidence="6">Cytoplasm</location>
    </subcellularLocation>
</comment>
<evidence type="ECO:0000256" key="3">
    <source>
        <dbReference type="ARBA" id="ARBA00022722"/>
    </source>
</evidence>
<dbReference type="PANTHER" id="PTHR34276:SF1">
    <property type="entry name" value="MINI-RIBONUCLEASE 3"/>
    <property type="match status" value="1"/>
</dbReference>
<dbReference type="Pfam" id="PF00636">
    <property type="entry name" value="Ribonuclease_3"/>
    <property type="match status" value="1"/>
</dbReference>
<dbReference type="InterPro" id="IPR000999">
    <property type="entry name" value="RNase_III_dom"/>
</dbReference>
<comment type="subunit">
    <text evidence="6">Homodimer.</text>
</comment>